<evidence type="ECO:0000313" key="4">
    <source>
        <dbReference type="Proteomes" id="UP000626109"/>
    </source>
</evidence>
<dbReference type="InterPro" id="IPR043519">
    <property type="entry name" value="NT_sf"/>
</dbReference>
<accession>A0A813LZ60</accession>
<dbReference type="PANTHER" id="PTHR12271:SF40">
    <property type="entry name" value="POLY(A) RNA POLYMERASE GLD2"/>
    <property type="match status" value="1"/>
</dbReference>
<dbReference type="CDD" id="cd05402">
    <property type="entry name" value="NT_PAP_TUTase"/>
    <property type="match status" value="1"/>
</dbReference>
<dbReference type="AlphaFoldDB" id="A0A813LZ60"/>
<dbReference type="SUPFAM" id="SSF81301">
    <property type="entry name" value="Nucleotidyltransferase"/>
    <property type="match status" value="1"/>
</dbReference>
<dbReference type="GO" id="GO:0031123">
    <property type="term" value="P:RNA 3'-end processing"/>
    <property type="evidence" value="ECO:0007669"/>
    <property type="project" value="TreeGrafter"/>
</dbReference>
<evidence type="ECO:0000259" key="2">
    <source>
        <dbReference type="Pfam" id="PF22600"/>
    </source>
</evidence>
<name>A0A813LZ60_POLGL</name>
<sequence>MLVVLPRRARRVLEAALRRQLSGVASKDAPSLVGQSLSWVPPRFSEGPGAWGSSSRRRRAAFPQPSEAGAVTDPALASSPSSPSSSSGGGRAARRSQQLTDEIDALVQKWQASEEQLRRRDEAVQDLRRQLQAAIPGSDLLPFGSVATGLWLKGSDVDLSLQVPGSEGRVETKMVLHRVGAAIHRFSGDKAERRLTARVPVLRWTPSHDKNLPCCDISVNNLLALANSKLICAYIAAEPGLRNLAVAIKTWARARGINDRSRGTLSSFALTLMAVHVLQRQRILPSLQDLAVLRGEPRYEVMGFDCRFCTDPEVISQEAARLGTLHRDDEIRPRGGNLGALLLAFFKYFGSEYRGGVIAVRSSATTEVKASEWASGRFFLVDNPFEPGKDVANVDTGQQTRIREEFRRAYNHLRRGGSLEELCKRAEGNSDSDDDPM</sequence>
<dbReference type="EMBL" id="CAJNNW010037046">
    <property type="protein sequence ID" value="CAE8739014.1"/>
    <property type="molecule type" value="Genomic_DNA"/>
</dbReference>
<evidence type="ECO:0000313" key="3">
    <source>
        <dbReference type="EMBL" id="CAE8739014.1"/>
    </source>
</evidence>
<protein>
    <recommendedName>
        <fullName evidence="2">Poly(A) RNA polymerase mitochondrial-like central palm domain-containing protein</fullName>
    </recommendedName>
</protein>
<comment type="caution">
    <text evidence="3">The sequence shown here is derived from an EMBL/GenBank/DDBJ whole genome shotgun (WGS) entry which is preliminary data.</text>
</comment>
<dbReference type="PANTHER" id="PTHR12271">
    <property type="entry name" value="POLY A POLYMERASE CID PAP -RELATED"/>
    <property type="match status" value="1"/>
</dbReference>
<dbReference type="SUPFAM" id="SSF81631">
    <property type="entry name" value="PAP/OAS1 substrate-binding domain"/>
    <property type="match status" value="1"/>
</dbReference>
<dbReference type="InterPro" id="IPR054708">
    <property type="entry name" value="MTPAP-like_central"/>
</dbReference>
<gene>
    <name evidence="3" type="ORF">PGLA2088_LOCUS49439</name>
</gene>
<dbReference type="Gene3D" id="1.10.1410.10">
    <property type="match status" value="1"/>
</dbReference>
<dbReference type="Proteomes" id="UP000626109">
    <property type="component" value="Unassembled WGS sequence"/>
</dbReference>
<feature type="region of interest" description="Disordered" evidence="1">
    <location>
        <begin position="24"/>
        <end position="97"/>
    </location>
</feature>
<evidence type="ECO:0000256" key="1">
    <source>
        <dbReference type="SAM" id="MobiDB-lite"/>
    </source>
</evidence>
<feature type="compositionally biased region" description="Low complexity" evidence="1">
    <location>
        <begin position="77"/>
        <end position="86"/>
    </location>
</feature>
<dbReference type="GO" id="GO:0016779">
    <property type="term" value="F:nucleotidyltransferase activity"/>
    <property type="evidence" value="ECO:0007669"/>
    <property type="project" value="TreeGrafter"/>
</dbReference>
<feature type="domain" description="Poly(A) RNA polymerase mitochondrial-like central palm" evidence="2">
    <location>
        <begin position="99"/>
        <end position="235"/>
    </location>
</feature>
<dbReference type="Pfam" id="PF22600">
    <property type="entry name" value="MTPAP-like_central"/>
    <property type="match status" value="1"/>
</dbReference>
<dbReference type="Gene3D" id="3.30.460.10">
    <property type="entry name" value="Beta Polymerase, domain 2"/>
    <property type="match status" value="1"/>
</dbReference>
<reference evidence="3" key="1">
    <citation type="submission" date="2021-02" db="EMBL/GenBank/DDBJ databases">
        <authorList>
            <person name="Dougan E. K."/>
            <person name="Rhodes N."/>
            <person name="Thang M."/>
            <person name="Chan C."/>
        </authorList>
    </citation>
    <scope>NUCLEOTIDE SEQUENCE</scope>
</reference>
<proteinExistence type="predicted"/>
<organism evidence="3 4">
    <name type="scientific">Polarella glacialis</name>
    <name type="common">Dinoflagellate</name>
    <dbReference type="NCBI Taxonomy" id="89957"/>
    <lineage>
        <taxon>Eukaryota</taxon>
        <taxon>Sar</taxon>
        <taxon>Alveolata</taxon>
        <taxon>Dinophyceae</taxon>
        <taxon>Suessiales</taxon>
        <taxon>Suessiaceae</taxon>
        <taxon>Polarella</taxon>
    </lineage>
</organism>